<evidence type="ECO:0000256" key="3">
    <source>
        <dbReference type="ARBA" id="ARBA00013014"/>
    </source>
</evidence>
<dbReference type="InterPro" id="IPR036291">
    <property type="entry name" value="NAD(P)-bd_dom_sf"/>
</dbReference>
<dbReference type="InterPro" id="IPR051402">
    <property type="entry name" value="KPR-Related"/>
</dbReference>
<dbReference type="Gene3D" id="3.40.50.720">
    <property type="entry name" value="NAD(P)-binding Rossmann-like Domain"/>
    <property type="match status" value="1"/>
</dbReference>
<sequence>MARIAIYGAGAVGSVMAAKLARAGHQVSVIARGAHLEAMRRNGLEYIADNTSDNVRVTASEYAKDFGVQDVVICTLKSHAIAGAAQAMSLLLGPDTPVIFAQNGLPWWYFKGQNAPGLDTHGVIARHIGVRRTLGCIIHCPSQVIAPGVVKQEGNSARYYLGEPEGGFSERLLRLEQSLAPALPVIAVADIRYEVWRKLRINVASSLLTTLTMSLPADVMKSATLRQLFRQLLMETGMIAAAHNVTLPEDVSDIIQSFSHSRHAPSMLQDLLTGRTPEVEGQLIAVQQLARVTEVATPMLDILLALLLQRLESF</sequence>
<dbReference type="GO" id="GO:0005737">
    <property type="term" value="C:cytoplasm"/>
    <property type="evidence" value="ECO:0007669"/>
    <property type="project" value="TreeGrafter"/>
</dbReference>
<keyword evidence="6 10" id="KW-0521">NADP</keyword>
<comment type="catalytic activity">
    <reaction evidence="9 10">
        <text>(R)-pantoate + NADP(+) = 2-dehydropantoate + NADPH + H(+)</text>
        <dbReference type="Rhea" id="RHEA:16233"/>
        <dbReference type="ChEBI" id="CHEBI:11561"/>
        <dbReference type="ChEBI" id="CHEBI:15378"/>
        <dbReference type="ChEBI" id="CHEBI:15980"/>
        <dbReference type="ChEBI" id="CHEBI:57783"/>
        <dbReference type="ChEBI" id="CHEBI:58349"/>
        <dbReference type="EC" id="1.1.1.169"/>
    </reaction>
</comment>
<dbReference type="EC" id="1.1.1.169" evidence="3 10"/>
<evidence type="ECO:0000256" key="5">
    <source>
        <dbReference type="ARBA" id="ARBA00022655"/>
    </source>
</evidence>
<dbReference type="PANTHER" id="PTHR21708:SF45">
    <property type="entry name" value="2-DEHYDROPANTOATE 2-REDUCTASE"/>
    <property type="match status" value="1"/>
</dbReference>
<dbReference type="Gene3D" id="1.10.1040.10">
    <property type="entry name" value="N-(1-d-carboxylethyl)-l-norvaline Dehydrogenase, domain 2"/>
    <property type="match status" value="1"/>
</dbReference>
<reference evidence="13 14" key="1">
    <citation type="submission" date="2017-11" db="EMBL/GenBank/DDBJ databases">
        <title>Genome sequence of Pantoea cypripedii NE1.</title>
        <authorList>
            <person name="Nascimento F.X."/>
        </authorList>
    </citation>
    <scope>NUCLEOTIDE SEQUENCE [LARGE SCALE GENOMIC DNA]</scope>
    <source>
        <strain evidence="13 14">NE1</strain>
        <plasmid evidence="14">pne1b</plasmid>
    </source>
</reference>
<dbReference type="GO" id="GO:0015940">
    <property type="term" value="P:pantothenate biosynthetic process"/>
    <property type="evidence" value="ECO:0007669"/>
    <property type="project" value="UniProtKB-UniPathway"/>
</dbReference>
<dbReference type="Pfam" id="PF02558">
    <property type="entry name" value="ApbA"/>
    <property type="match status" value="1"/>
</dbReference>
<geneLocation type="plasmid" evidence="14">
    <name>pne1b</name>
</geneLocation>
<dbReference type="PANTHER" id="PTHR21708">
    <property type="entry name" value="PROBABLE 2-DEHYDROPANTOATE 2-REDUCTASE"/>
    <property type="match status" value="1"/>
</dbReference>
<dbReference type="UniPathway" id="UPA00028">
    <property type="reaction ID" value="UER00004"/>
</dbReference>
<feature type="domain" description="Ketopantoate reductase C-terminal" evidence="12">
    <location>
        <begin position="190"/>
        <end position="308"/>
    </location>
</feature>
<dbReference type="SUPFAM" id="SSF51735">
    <property type="entry name" value="NAD(P)-binding Rossmann-fold domains"/>
    <property type="match status" value="1"/>
</dbReference>
<organism evidence="13 14">
    <name type="scientific">Pantoea cypripedii</name>
    <name type="common">Pectobacterium cypripedii</name>
    <name type="synonym">Erwinia cypripedii</name>
    <dbReference type="NCBI Taxonomy" id="55209"/>
    <lineage>
        <taxon>Bacteria</taxon>
        <taxon>Pseudomonadati</taxon>
        <taxon>Pseudomonadota</taxon>
        <taxon>Gammaproteobacteria</taxon>
        <taxon>Enterobacterales</taxon>
        <taxon>Erwiniaceae</taxon>
        <taxon>Pantoea</taxon>
    </lineage>
</organism>
<proteinExistence type="inferred from homology"/>
<evidence type="ECO:0000256" key="9">
    <source>
        <dbReference type="ARBA" id="ARBA00048793"/>
    </source>
</evidence>
<dbReference type="InterPro" id="IPR013332">
    <property type="entry name" value="KPR_N"/>
</dbReference>
<gene>
    <name evidence="13" type="ORF">CUN67_29890</name>
</gene>
<evidence type="ECO:0000256" key="6">
    <source>
        <dbReference type="ARBA" id="ARBA00022857"/>
    </source>
</evidence>
<dbReference type="SUPFAM" id="SSF48179">
    <property type="entry name" value="6-phosphogluconate dehydrogenase C-terminal domain-like"/>
    <property type="match status" value="1"/>
</dbReference>
<evidence type="ECO:0000313" key="13">
    <source>
        <dbReference type="EMBL" id="QGY33129.1"/>
    </source>
</evidence>
<dbReference type="InterPro" id="IPR003710">
    <property type="entry name" value="ApbA"/>
</dbReference>
<evidence type="ECO:0000256" key="10">
    <source>
        <dbReference type="RuleBase" id="RU362068"/>
    </source>
</evidence>
<keyword evidence="5 10" id="KW-0566">Pantothenate biosynthesis</keyword>
<dbReference type="InterPro" id="IPR013752">
    <property type="entry name" value="KPA_reductase"/>
</dbReference>
<dbReference type="RefSeq" id="WP_208719262.1">
    <property type="nucleotide sequence ID" value="NZ_CP024770.1"/>
</dbReference>
<name>A0A6B9GGR8_PANCY</name>
<dbReference type="AlphaFoldDB" id="A0A6B9GGR8"/>
<accession>A0A6B9GGR8</accession>
<comment type="pathway">
    <text evidence="1 10">Cofactor biosynthesis; (R)-pantothenate biosynthesis; (R)-pantoate from 3-methyl-2-oxobutanoate: step 2/2.</text>
</comment>
<evidence type="ECO:0000256" key="7">
    <source>
        <dbReference type="ARBA" id="ARBA00023002"/>
    </source>
</evidence>
<dbReference type="InterPro" id="IPR013328">
    <property type="entry name" value="6PGD_dom2"/>
</dbReference>
<comment type="function">
    <text evidence="10">Catalyzes the NADPH-dependent reduction of ketopantoate into pantoic acid.</text>
</comment>
<feature type="domain" description="Ketopantoate reductase N-terminal" evidence="11">
    <location>
        <begin position="4"/>
        <end position="164"/>
    </location>
</feature>
<evidence type="ECO:0000256" key="2">
    <source>
        <dbReference type="ARBA" id="ARBA00007870"/>
    </source>
</evidence>
<evidence type="ECO:0000259" key="11">
    <source>
        <dbReference type="Pfam" id="PF02558"/>
    </source>
</evidence>
<evidence type="ECO:0000256" key="8">
    <source>
        <dbReference type="ARBA" id="ARBA00032024"/>
    </source>
</evidence>
<comment type="similarity">
    <text evidence="2 10">Belongs to the ketopantoate reductase family.</text>
</comment>
<dbReference type="Pfam" id="PF08546">
    <property type="entry name" value="ApbA_C"/>
    <property type="match status" value="1"/>
</dbReference>
<dbReference type="NCBIfam" id="NF005089">
    <property type="entry name" value="PRK06522.1-4"/>
    <property type="match status" value="1"/>
</dbReference>
<dbReference type="GO" id="GO:0008677">
    <property type="term" value="F:2-dehydropantoate 2-reductase activity"/>
    <property type="evidence" value="ECO:0007669"/>
    <property type="project" value="UniProtKB-EC"/>
</dbReference>
<keyword evidence="13" id="KW-0614">Plasmid</keyword>
<dbReference type="Proteomes" id="UP000502005">
    <property type="component" value="Plasmid pNE1B"/>
</dbReference>
<evidence type="ECO:0000313" key="14">
    <source>
        <dbReference type="Proteomes" id="UP000502005"/>
    </source>
</evidence>
<dbReference type="InterPro" id="IPR008927">
    <property type="entry name" value="6-PGluconate_DH-like_C_sf"/>
</dbReference>
<keyword evidence="7 10" id="KW-0560">Oxidoreductase</keyword>
<evidence type="ECO:0000256" key="4">
    <source>
        <dbReference type="ARBA" id="ARBA00019465"/>
    </source>
</evidence>
<dbReference type="NCBIfam" id="TIGR00745">
    <property type="entry name" value="apbA_panE"/>
    <property type="match status" value="1"/>
</dbReference>
<protein>
    <recommendedName>
        <fullName evidence="4 10">2-dehydropantoate 2-reductase</fullName>
        <ecNumber evidence="3 10">1.1.1.169</ecNumber>
    </recommendedName>
    <alternativeName>
        <fullName evidence="8 10">Ketopantoate reductase</fullName>
    </alternativeName>
</protein>
<dbReference type="EMBL" id="CP024770">
    <property type="protein sequence ID" value="QGY33129.1"/>
    <property type="molecule type" value="Genomic_DNA"/>
</dbReference>
<evidence type="ECO:0000259" key="12">
    <source>
        <dbReference type="Pfam" id="PF08546"/>
    </source>
</evidence>
<evidence type="ECO:0000256" key="1">
    <source>
        <dbReference type="ARBA" id="ARBA00004994"/>
    </source>
</evidence>